<dbReference type="RefSeq" id="WP_064334848.1">
    <property type="nucleotide sequence ID" value="NZ_BAABEI010000016.1"/>
</dbReference>
<protein>
    <submittedName>
        <fullName evidence="1">Uncharacterized protein</fullName>
    </submittedName>
</protein>
<keyword evidence="2" id="KW-1185">Reference proteome</keyword>
<organism evidence="1 2">
    <name type="scientific">Shinella granuli</name>
    <dbReference type="NCBI Taxonomy" id="323621"/>
    <lineage>
        <taxon>Bacteria</taxon>
        <taxon>Pseudomonadati</taxon>
        <taxon>Pseudomonadota</taxon>
        <taxon>Alphaproteobacteria</taxon>
        <taxon>Hyphomicrobiales</taxon>
        <taxon>Rhizobiaceae</taxon>
        <taxon>Shinella</taxon>
    </lineage>
</organism>
<sequence length="73" mass="7672">MDEIAEAMTISNRSDFAQWAIERAKAIVADQGGNLALAARGQGDEQIAETANALGQAIVDALLDVFDGLVPQD</sequence>
<name>A0A4R2BXY9_SHIGR</name>
<dbReference type="Proteomes" id="UP000295351">
    <property type="component" value="Unassembled WGS sequence"/>
</dbReference>
<gene>
    <name evidence="1" type="ORF">EV665_1446</name>
</gene>
<dbReference type="AlphaFoldDB" id="A0A4R2BXY9"/>
<proteinExistence type="predicted"/>
<evidence type="ECO:0000313" key="2">
    <source>
        <dbReference type="Proteomes" id="UP000295351"/>
    </source>
</evidence>
<accession>A0A4R2BXY9</accession>
<evidence type="ECO:0000313" key="1">
    <source>
        <dbReference type="EMBL" id="TCN32828.1"/>
    </source>
</evidence>
<reference evidence="1 2" key="1">
    <citation type="submission" date="2019-03" db="EMBL/GenBank/DDBJ databases">
        <title>Genomic Encyclopedia of Type Strains, Phase IV (KMG-IV): sequencing the most valuable type-strain genomes for metagenomic binning, comparative biology and taxonomic classification.</title>
        <authorList>
            <person name="Goeker M."/>
        </authorList>
    </citation>
    <scope>NUCLEOTIDE SEQUENCE [LARGE SCALE GENOMIC DNA]</scope>
    <source>
        <strain evidence="1 2">DSM 18401</strain>
    </source>
</reference>
<dbReference type="EMBL" id="SLVX01000044">
    <property type="protein sequence ID" value="TCN32828.1"/>
    <property type="molecule type" value="Genomic_DNA"/>
</dbReference>
<comment type="caution">
    <text evidence="1">The sequence shown here is derived from an EMBL/GenBank/DDBJ whole genome shotgun (WGS) entry which is preliminary data.</text>
</comment>